<dbReference type="VEuPathDB" id="FungiDB:MMYC01_206638"/>
<reference evidence="4" key="1">
    <citation type="submission" date="2015-06" db="EMBL/GenBank/DDBJ databases">
        <authorList>
            <person name="van de Sande W.W.J."/>
        </authorList>
    </citation>
    <scope>NUCLEOTIDE SEQUENCE [LARGE SCALE GENOMIC DNA]</scope>
    <source>
        <strain evidence="4">mm55</strain>
    </source>
</reference>
<dbReference type="EMBL" id="LCTW02000204">
    <property type="protein sequence ID" value="KXX76568.1"/>
    <property type="molecule type" value="Genomic_DNA"/>
</dbReference>
<dbReference type="OrthoDB" id="5243934at2759"/>
<protein>
    <submittedName>
        <fullName evidence="3">Uncharacterized protein</fullName>
    </submittedName>
</protein>
<comment type="caution">
    <text evidence="3">The sequence shown here is derived from an EMBL/GenBank/DDBJ whole genome shotgun (WGS) entry which is preliminary data.</text>
</comment>
<evidence type="ECO:0000256" key="1">
    <source>
        <dbReference type="SAM" id="MobiDB-lite"/>
    </source>
</evidence>
<name>A0A175W5Y4_9PEZI</name>
<organism evidence="3 4">
    <name type="scientific">Madurella mycetomatis</name>
    <dbReference type="NCBI Taxonomy" id="100816"/>
    <lineage>
        <taxon>Eukaryota</taxon>
        <taxon>Fungi</taxon>
        <taxon>Dikarya</taxon>
        <taxon>Ascomycota</taxon>
        <taxon>Pezizomycotina</taxon>
        <taxon>Sordariomycetes</taxon>
        <taxon>Sordariomycetidae</taxon>
        <taxon>Sordariales</taxon>
        <taxon>Sordariales incertae sedis</taxon>
        <taxon>Madurella</taxon>
    </lineage>
</organism>
<evidence type="ECO:0000313" key="3">
    <source>
        <dbReference type="EMBL" id="KXX78985.1"/>
    </source>
</evidence>
<accession>A0A175W5Y4</accession>
<evidence type="ECO:0000313" key="2">
    <source>
        <dbReference type="EMBL" id="KXX76568.1"/>
    </source>
</evidence>
<keyword evidence="4" id="KW-1185">Reference proteome</keyword>
<proteinExistence type="predicted"/>
<dbReference type="VEuPathDB" id="FungiDB:MMYC01_206278"/>
<reference evidence="3 4" key="3">
    <citation type="submission" date="2016-01" db="EMBL/GenBank/DDBJ databases">
        <title>Madurella mycetomatis genome sequencing.</title>
        <authorList>
            <person name="Van De Sande W."/>
        </authorList>
    </citation>
    <scope>NUCLEOTIDE SEQUENCE [LARGE SCALE GENOMIC DNA]</scope>
    <source>
        <strain evidence="3">Mm55</strain>
        <strain evidence="4">mm55</strain>
    </source>
</reference>
<feature type="compositionally biased region" description="Polar residues" evidence="1">
    <location>
        <begin position="18"/>
        <end position="27"/>
    </location>
</feature>
<dbReference type="EMBL" id="LCTW02000101">
    <property type="protein sequence ID" value="KXX78985.1"/>
    <property type="molecule type" value="Genomic_DNA"/>
</dbReference>
<dbReference type="Proteomes" id="UP000078237">
    <property type="component" value="Unassembled WGS sequence"/>
</dbReference>
<dbReference type="AlphaFoldDB" id="A0A175W5Y4"/>
<feature type="region of interest" description="Disordered" evidence="1">
    <location>
        <begin position="1"/>
        <end position="27"/>
    </location>
</feature>
<reference evidence="3" key="2">
    <citation type="submission" date="2015-06" db="EMBL/GenBank/DDBJ databases">
        <authorList>
            <person name="Hoefler B.C."/>
            <person name="Straight P.D."/>
        </authorList>
    </citation>
    <scope>NUCLEOTIDE SEQUENCE [LARGE SCALE GENOMIC DNA]</scope>
    <source>
        <strain evidence="3">Mm55</strain>
    </source>
</reference>
<dbReference type="STRING" id="100816.A0A175W5Y4"/>
<sequence length="160" mass="17094">MTAILTQELSLSIPPPASSTGRAATPESTFCTVDMSRVPEEHASEATLVALRKLVEHEIRAPGDQLVGGVLRSPGMEEIANRLRIMGRSKEELSKIKDILEAKNAPGARVVRDQLYPVKVDNVNRAAIIDHGGKILLGAAEALGQGNDMQPPRTTAHSGN</sequence>
<gene>
    <name evidence="3" type="ORF">MMYC01_206278</name>
    <name evidence="2" type="ORF">MMYC01_206638</name>
</gene>
<evidence type="ECO:0000313" key="4">
    <source>
        <dbReference type="Proteomes" id="UP000078237"/>
    </source>
</evidence>
<feature type="compositionally biased region" description="Polar residues" evidence="1">
    <location>
        <begin position="1"/>
        <end position="10"/>
    </location>
</feature>